<evidence type="ECO:0000313" key="3">
    <source>
        <dbReference type="EMBL" id="MBB3978384.1"/>
    </source>
</evidence>
<protein>
    <submittedName>
        <fullName evidence="3">3-oxoacyl-[acyl-carrier protein] reductase</fullName>
        <ecNumber evidence="3">1.1.1.100</ecNumber>
    </submittedName>
</protein>
<dbReference type="PANTHER" id="PTHR42760">
    <property type="entry name" value="SHORT-CHAIN DEHYDROGENASES/REDUCTASES FAMILY MEMBER"/>
    <property type="match status" value="1"/>
</dbReference>
<dbReference type="EMBL" id="JACIEE010000007">
    <property type="protein sequence ID" value="MBB3978384.1"/>
    <property type="molecule type" value="Genomic_DNA"/>
</dbReference>
<name>A0A7W6D9F0_9HYPH</name>
<comment type="caution">
    <text evidence="3">The sequence shown here is derived from an EMBL/GenBank/DDBJ whole genome shotgun (WGS) entry which is preliminary data.</text>
</comment>
<organism evidence="3 4">
    <name type="scientific">Mycoplana azooxidifex</name>
    <dbReference type="NCBI Taxonomy" id="1636188"/>
    <lineage>
        <taxon>Bacteria</taxon>
        <taxon>Pseudomonadati</taxon>
        <taxon>Pseudomonadota</taxon>
        <taxon>Alphaproteobacteria</taxon>
        <taxon>Hyphomicrobiales</taxon>
        <taxon>Rhizobiaceae</taxon>
        <taxon>Mycoplana</taxon>
    </lineage>
</organism>
<dbReference type="NCBIfam" id="NF009466">
    <property type="entry name" value="PRK12826.1-2"/>
    <property type="match status" value="1"/>
</dbReference>
<reference evidence="3 4" key="1">
    <citation type="submission" date="2020-08" db="EMBL/GenBank/DDBJ databases">
        <title>Genomic Encyclopedia of Type Strains, Phase IV (KMG-IV): sequencing the most valuable type-strain genomes for metagenomic binning, comparative biology and taxonomic classification.</title>
        <authorList>
            <person name="Goeker M."/>
        </authorList>
    </citation>
    <scope>NUCLEOTIDE SEQUENCE [LARGE SCALE GENOMIC DNA]</scope>
    <source>
        <strain evidence="3 4">DSM 100211</strain>
    </source>
</reference>
<dbReference type="InterPro" id="IPR020904">
    <property type="entry name" value="Sc_DH/Rdtase_CS"/>
</dbReference>
<sequence length="254" mass="26776">MISQRGANKTALVTGASRGIGRAIAERLAAEGYLVFANDLPARKAELTDLVATITSNSGRCEITYCDVSDAASVDAMAQDLLAKAGRLDVLVNNAGVRSVHLADDIQPDEWDRMFAVNTKGTFLVTRAFLSHLRSNGRGRVINIASIGGKLGGPTETHYCASKGAVVNFTQGLAREVAKDGITVNAVCPGVIATDMGRTHLEDPETLRKVLEKTSMGRVGNPEDVVGAVAFFASDDASFITGQSLNVDGGIIFH</sequence>
<proteinExistence type="inferred from homology"/>
<evidence type="ECO:0000259" key="2">
    <source>
        <dbReference type="SMART" id="SM00822"/>
    </source>
</evidence>
<dbReference type="InterPro" id="IPR002347">
    <property type="entry name" value="SDR_fam"/>
</dbReference>
<dbReference type="SUPFAM" id="SSF51735">
    <property type="entry name" value="NAD(P)-binding Rossmann-fold domains"/>
    <property type="match status" value="1"/>
</dbReference>
<gene>
    <name evidence="3" type="ORF">GGQ64_003618</name>
</gene>
<dbReference type="PRINTS" id="PR00081">
    <property type="entry name" value="GDHRDH"/>
</dbReference>
<evidence type="ECO:0000313" key="4">
    <source>
        <dbReference type="Proteomes" id="UP000574761"/>
    </source>
</evidence>
<dbReference type="PROSITE" id="PS00061">
    <property type="entry name" value="ADH_SHORT"/>
    <property type="match status" value="1"/>
</dbReference>
<dbReference type="GO" id="GO:0004316">
    <property type="term" value="F:3-oxoacyl-[acyl-carrier-protein] reductase (NADPH) activity"/>
    <property type="evidence" value="ECO:0007669"/>
    <property type="project" value="UniProtKB-EC"/>
</dbReference>
<dbReference type="AlphaFoldDB" id="A0A7W6D9F0"/>
<dbReference type="PRINTS" id="PR00080">
    <property type="entry name" value="SDRFAMILY"/>
</dbReference>
<dbReference type="CDD" id="cd05233">
    <property type="entry name" value="SDR_c"/>
    <property type="match status" value="1"/>
</dbReference>
<dbReference type="InterPro" id="IPR057326">
    <property type="entry name" value="KR_dom"/>
</dbReference>
<accession>A0A7W6D9F0</accession>
<dbReference type="InterPro" id="IPR036291">
    <property type="entry name" value="NAD(P)-bd_dom_sf"/>
</dbReference>
<comment type="similarity">
    <text evidence="1">Belongs to the short-chain dehydrogenases/reductases (SDR) family.</text>
</comment>
<evidence type="ECO:0000256" key="1">
    <source>
        <dbReference type="ARBA" id="ARBA00006484"/>
    </source>
</evidence>
<dbReference type="Pfam" id="PF13561">
    <property type="entry name" value="adh_short_C2"/>
    <property type="match status" value="1"/>
</dbReference>
<dbReference type="FunFam" id="3.40.50.720:FF:000084">
    <property type="entry name" value="Short-chain dehydrogenase reductase"/>
    <property type="match status" value="1"/>
</dbReference>
<dbReference type="Proteomes" id="UP000574761">
    <property type="component" value="Unassembled WGS sequence"/>
</dbReference>
<dbReference type="EC" id="1.1.1.100" evidence="3"/>
<dbReference type="PANTHER" id="PTHR42760:SF40">
    <property type="entry name" value="3-OXOACYL-[ACYL-CARRIER-PROTEIN] REDUCTASE, CHLOROPLASTIC"/>
    <property type="match status" value="1"/>
</dbReference>
<dbReference type="GO" id="GO:0030497">
    <property type="term" value="P:fatty acid elongation"/>
    <property type="evidence" value="ECO:0007669"/>
    <property type="project" value="TreeGrafter"/>
</dbReference>
<dbReference type="SMART" id="SM00822">
    <property type="entry name" value="PKS_KR"/>
    <property type="match status" value="1"/>
</dbReference>
<dbReference type="Gene3D" id="3.40.50.720">
    <property type="entry name" value="NAD(P)-binding Rossmann-like Domain"/>
    <property type="match status" value="1"/>
</dbReference>
<feature type="domain" description="Ketoreductase" evidence="2">
    <location>
        <begin position="9"/>
        <end position="190"/>
    </location>
</feature>
<dbReference type="RefSeq" id="WP_183806645.1">
    <property type="nucleotide sequence ID" value="NZ_JACIEE010000007.1"/>
</dbReference>
<dbReference type="NCBIfam" id="NF005559">
    <property type="entry name" value="PRK07231.1"/>
    <property type="match status" value="1"/>
</dbReference>
<keyword evidence="4" id="KW-1185">Reference proteome</keyword>
<keyword evidence="3" id="KW-0560">Oxidoreductase</keyword>